<evidence type="ECO:0000256" key="1">
    <source>
        <dbReference type="SAM" id="MobiDB-lite"/>
    </source>
</evidence>
<dbReference type="EMBL" id="VUJU01006417">
    <property type="protein sequence ID" value="KAF0748587.1"/>
    <property type="molecule type" value="Genomic_DNA"/>
</dbReference>
<evidence type="ECO:0000313" key="3">
    <source>
        <dbReference type="Proteomes" id="UP000478052"/>
    </source>
</evidence>
<keyword evidence="3" id="KW-1185">Reference proteome</keyword>
<protein>
    <submittedName>
        <fullName evidence="2">Uncharacterized protein</fullName>
    </submittedName>
</protein>
<dbReference type="Proteomes" id="UP000478052">
    <property type="component" value="Unassembled WGS sequence"/>
</dbReference>
<evidence type="ECO:0000313" key="2">
    <source>
        <dbReference type="EMBL" id="KAF0748587.1"/>
    </source>
</evidence>
<gene>
    <name evidence="2" type="ORF">FWK35_00019237</name>
</gene>
<sequence length="298" mass="34660">MFGETKKFVSNVCTQKLSSSINKSSPDKRGKASPPNNITSDDIALVKQHLNRLPTYESHYCRKEKRKKNLPPYFTLRTAYNKYVKTVETYSHCLLNKKNELIAEQKKHQEEAEEAYCVKRIDSSASTSTEKTCVLAFDLQQCLPTPYLESSVIFYKRQLWKNNLTEHNMKTSTASCYIWSEPIAKRRANDIGSCVFDFLKELSTDIKHVIMYSECCSSQNKNSILIAMCLWFLEKQESINVIDHKFLVPGHTRMECDSDHAKIKKARKRYSAPINHPNNWIEMIQWTGKNKFNVKYMN</sequence>
<dbReference type="OrthoDB" id="8037483at2759"/>
<comment type="caution">
    <text evidence="2">The sequence shown here is derived from an EMBL/GenBank/DDBJ whole genome shotgun (WGS) entry which is preliminary data.</text>
</comment>
<reference evidence="2 3" key="1">
    <citation type="submission" date="2019-08" db="EMBL/GenBank/DDBJ databases">
        <title>Whole genome of Aphis craccivora.</title>
        <authorList>
            <person name="Voronova N.V."/>
            <person name="Shulinski R.S."/>
            <person name="Bandarenka Y.V."/>
            <person name="Zhorov D.G."/>
            <person name="Warner D."/>
        </authorList>
    </citation>
    <scope>NUCLEOTIDE SEQUENCE [LARGE SCALE GENOMIC DNA]</scope>
    <source>
        <strain evidence="2">180601</strain>
        <tissue evidence="2">Whole Body</tissue>
    </source>
</reference>
<name>A0A6G0Y3C6_APHCR</name>
<dbReference type="PANTHER" id="PTHR10773:SF19">
    <property type="match status" value="1"/>
</dbReference>
<dbReference type="PANTHER" id="PTHR10773">
    <property type="entry name" value="DNA-DIRECTED RNA POLYMERASES I, II, AND III SUBUNIT RPABC2"/>
    <property type="match status" value="1"/>
</dbReference>
<organism evidence="2 3">
    <name type="scientific">Aphis craccivora</name>
    <name type="common">Cowpea aphid</name>
    <dbReference type="NCBI Taxonomy" id="307492"/>
    <lineage>
        <taxon>Eukaryota</taxon>
        <taxon>Metazoa</taxon>
        <taxon>Ecdysozoa</taxon>
        <taxon>Arthropoda</taxon>
        <taxon>Hexapoda</taxon>
        <taxon>Insecta</taxon>
        <taxon>Pterygota</taxon>
        <taxon>Neoptera</taxon>
        <taxon>Paraneoptera</taxon>
        <taxon>Hemiptera</taxon>
        <taxon>Sternorrhyncha</taxon>
        <taxon>Aphidomorpha</taxon>
        <taxon>Aphidoidea</taxon>
        <taxon>Aphididae</taxon>
        <taxon>Aphidini</taxon>
        <taxon>Aphis</taxon>
        <taxon>Aphis</taxon>
    </lineage>
</organism>
<feature type="region of interest" description="Disordered" evidence="1">
    <location>
        <begin position="19"/>
        <end position="40"/>
    </location>
</feature>
<dbReference type="AlphaFoldDB" id="A0A6G0Y3C6"/>
<accession>A0A6G0Y3C6</accession>
<proteinExistence type="predicted"/>